<dbReference type="Gene3D" id="1.20.120.520">
    <property type="entry name" value="nmb1532 protein domain like"/>
    <property type="match status" value="1"/>
</dbReference>
<gene>
    <name evidence="2" type="ORF">GALL_147770</name>
</gene>
<accession>A0A1J5S484</accession>
<feature type="domain" description="Hemerythrin-like" evidence="1">
    <location>
        <begin position="35"/>
        <end position="149"/>
    </location>
</feature>
<comment type="caution">
    <text evidence="2">The sequence shown here is derived from an EMBL/GenBank/DDBJ whole genome shotgun (WGS) entry which is preliminary data.</text>
</comment>
<sequence>MTYRELKELDNGILISHHFSADSPNDYDARGSTALNAVSREHYFALSLAKDCRRAALSGDEELLMRIYLKVLNAYERLLEPHFQFEETSLLPLLESVEIKPIAERSLAEHCQLRALLGGLRQRDPESLGSFGKYLTDHVRFEERELVPLFEELWN</sequence>
<evidence type="ECO:0000313" key="2">
    <source>
        <dbReference type="EMBL" id="OIR03257.1"/>
    </source>
</evidence>
<name>A0A1J5S484_9ZZZZ</name>
<dbReference type="AlphaFoldDB" id="A0A1J5S484"/>
<reference evidence="2" key="1">
    <citation type="submission" date="2016-10" db="EMBL/GenBank/DDBJ databases">
        <title>Sequence of Gallionella enrichment culture.</title>
        <authorList>
            <person name="Poehlein A."/>
            <person name="Muehling M."/>
            <person name="Daniel R."/>
        </authorList>
    </citation>
    <scope>NUCLEOTIDE SEQUENCE</scope>
</reference>
<proteinExistence type="predicted"/>
<evidence type="ECO:0000259" key="1">
    <source>
        <dbReference type="Pfam" id="PF01814"/>
    </source>
</evidence>
<dbReference type="EMBL" id="MLJW01000068">
    <property type="protein sequence ID" value="OIR03257.1"/>
    <property type="molecule type" value="Genomic_DNA"/>
</dbReference>
<organism evidence="2">
    <name type="scientific">mine drainage metagenome</name>
    <dbReference type="NCBI Taxonomy" id="410659"/>
    <lineage>
        <taxon>unclassified sequences</taxon>
        <taxon>metagenomes</taxon>
        <taxon>ecological metagenomes</taxon>
    </lineage>
</organism>
<dbReference type="Pfam" id="PF01814">
    <property type="entry name" value="Hemerythrin"/>
    <property type="match status" value="1"/>
</dbReference>
<dbReference type="InterPro" id="IPR012312">
    <property type="entry name" value="Hemerythrin-like"/>
</dbReference>
<protein>
    <recommendedName>
        <fullName evidence="1">Hemerythrin-like domain-containing protein</fullName>
    </recommendedName>
</protein>